<dbReference type="eggNOG" id="COG2161">
    <property type="taxonomic scope" value="Bacteria"/>
</dbReference>
<dbReference type="NCBIfam" id="TIGR01552">
    <property type="entry name" value="phd_fam"/>
    <property type="match status" value="1"/>
</dbReference>
<organism evidence="3 4">
    <name type="scientific">Furfurilactobacillus rossiae DSM 15814</name>
    <dbReference type="NCBI Taxonomy" id="1114972"/>
    <lineage>
        <taxon>Bacteria</taxon>
        <taxon>Bacillati</taxon>
        <taxon>Bacillota</taxon>
        <taxon>Bacilli</taxon>
        <taxon>Lactobacillales</taxon>
        <taxon>Lactobacillaceae</taxon>
        <taxon>Furfurilactobacillus</taxon>
    </lineage>
</organism>
<reference evidence="3 4" key="1">
    <citation type="journal article" date="2015" name="Genome Announc.">
        <title>Expanding the biotechnology potential of lactobacilli through comparative genomics of 213 strains and associated genera.</title>
        <authorList>
            <person name="Sun Z."/>
            <person name="Harris H.M."/>
            <person name="McCann A."/>
            <person name="Guo C."/>
            <person name="Argimon S."/>
            <person name="Zhang W."/>
            <person name="Yang X."/>
            <person name="Jeffery I.B."/>
            <person name="Cooney J.C."/>
            <person name="Kagawa T.F."/>
            <person name="Liu W."/>
            <person name="Song Y."/>
            <person name="Salvetti E."/>
            <person name="Wrobel A."/>
            <person name="Rasinkangas P."/>
            <person name="Parkhill J."/>
            <person name="Rea M.C."/>
            <person name="O'Sullivan O."/>
            <person name="Ritari J."/>
            <person name="Douillard F.P."/>
            <person name="Paul Ross R."/>
            <person name="Yang R."/>
            <person name="Briner A.E."/>
            <person name="Felis G.E."/>
            <person name="de Vos W.M."/>
            <person name="Barrangou R."/>
            <person name="Klaenhammer T.R."/>
            <person name="Caufield P.W."/>
            <person name="Cui Y."/>
            <person name="Zhang H."/>
            <person name="O'Toole P.W."/>
        </authorList>
    </citation>
    <scope>NUCLEOTIDE SEQUENCE [LARGE SCALE GENOMIC DNA]</scope>
    <source>
        <strain evidence="3 4">DSM 15814</strain>
    </source>
</reference>
<dbReference type="EMBL" id="AZFF01000013">
    <property type="protein sequence ID" value="KRL53917.1"/>
    <property type="molecule type" value="Genomic_DNA"/>
</dbReference>
<name>A0A0R1R9S7_9LACO</name>
<gene>
    <name evidence="3" type="ORF">FD35_GL000746</name>
</gene>
<dbReference type="STRING" id="1114972.FD35_GL000746"/>
<protein>
    <recommendedName>
        <fullName evidence="2">Antitoxin</fullName>
    </recommendedName>
</protein>
<dbReference type="AlphaFoldDB" id="A0A0R1R9S7"/>
<keyword evidence="4" id="KW-1185">Reference proteome</keyword>
<dbReference type="PATRIC" id="fig|1114972.6.peg.748"/>
<comment type="similarity">
    <text evidence="1 2">Belongs to the phD/YefM antitoxin family.</text>
</comment>
<dbReference type="Proteomes" id="UP000051999">
    <property type="component" value="Unassembled WGS sequence"/>
</dbReference>
<dbReference type="InterPro" id="IPR006442">
    <property type="entry name" value="Antitoxin_Phd/YefM"/>
</dbReference>
<proteinExistence type="inferred from homology"/>
<evidence type="ECO:0000313" key="4">
    <source>
        <dbReference type="Proteomes" id="UP000051999"/>
    </source>
</evidence>
<dbReference type="InterPro" id="IPR036165">
    <property type="entry name" value="YefM-like_sf"/>
</dbReference>
<dbReference type="SUPFAM" id="SSF143120">
    <property type="entry name" value="YefM-like"/>
    <property type="match status" value="1"/>
</dbReference>
<evidence type="ECO:0000256" key="1">
    <source>
        <dbReference type="ARBA" id="ARBA00009981"/>
    </source>
</evidence>
<dbReference type="Pfam" id="PF02604">
    <property type="entry name" value="PhdYeFM_antitox"/>
    <property type="match status" value="1"/>
</dbReference>
<evidence type="ECO:0000313" key="3">
    <source>
        <dbReference type="EMBL" id="KRL53917.1"/>
    </source>
</evidence>
<comment type="function">
    <text evidence="2">Antitoxin component of a type II toxin-antitoxin (TA) system.</text>
</comment>
<accession>A0A0R1R9S7</accession>
<evidence type="ECO:0000256" key="2">
    <source>
        <dbReference type="RuleBase" id="RU362080"/>
    </source>
</evidence>
<comment type="caution">
    <text evidence="3">The sequence shown here is derived from an EMBL/GenBank/DDBJ whole genome shotgun (WGS) entry which is preliminary data.</text>
</comment>
<sequence>MVMVNPQKNLNIRPVSELRTYNKVLNQVGPDSPVILTKNGYGKYVLLDLEDYEKYETRRISEQLLADIEKSEQGRRHKIEDVRKEFLDK</sequence>